<name>A0ABV6A1B7_9PSEU</name>
<dbReference type="EC" id="2.3.-.-" evidence="4"/>
<keyword evidence="1 4" id="KW-0808">Transferase</keyword>
<dbReference type="PROSITE" id="PS51186">
    <property type="entry name" value="GNAT"/>
    <property type="match status" value="2"/>
</dbReference>
<dbReference type="Proteomes" id="UP001589693">
    <property type="component" value="Unassembled WGS sequence"/>
</dbReference>
<evidence type="ECO:0000313" key="5">
    <source>
        <dbReference type="Proteomes" id="UP001589693"/>
    </source>
</evidence>
<protein>
    <submittedName>
        <fullName evidence="4">GNAT family N-acetyltransferase</fullName>
        <ecNumber evidence="4">2.3.-.-</ecNumber>
    </submittedName>
</protein>
<dbReference type="SUPFAM" id="SSF55729">
    <property type="entry name" value="Acyl-CoA N-acyltransferases (Nat)"/>
    <property type="match status" value="2"/>
</dbReference>
<feature type="domain" description="N-acetyltransferase" evidence="3">
    <location>
        <begin position="3"/>
        <end position="168"/>
    </location>
</feature>
<keyword evidence="5" id="KW-1185">Reference proteome</keyword>
<dbReference type="Pfam" id="PF00583">
    <property type="entry name" value="Acetyltransf_1"/>
    <property type="match status" value="1"/>
</dbReference>
<evidence type="ECO:0000259" key="3">
    <source>
        <dbReference type="PROSITE" id="PS51186"/>
    </source>
</evidence>
<evidence type="ECO:0000256" key="2">
    <source>
        <dbReference type="ARBA" id="ARBA00023315"/>
    </source>
</evidence>
<comment type="caution">
    <text evidence="4">The sequence shown here is derived from an EMBL/GenBank/DDBJ whole genome shotgun (WGS) entry which is preliminary data.</text>
</comment>
<organism evidence="4 5">
    <name type="scientific">Allokutzneria oryzae</name>
    <dbReference type="NCBI Taxonomy" id="1378989"/>
    <lineage>
        <taxon>Bacteria</taxon>
        <taxon>Bacillati</taxon>
        <taxon>Actinomycetota</taxon>
        <taxon>Actinomycetes</taxon>
        <taxon>Pseudonocardiales</taxon>
        <taxon>Pseudonocardiaceae</taxon>
        <taxon>Allokutzneria</taxon>
    </lineage>
</organism>
<dbReference type="EMBL" id="JBHLZU010000018">
    <property type="protein sequence ID" value="MFB9906064.1"/>
    <property type="molecule type" value="Genomic_DNA"/>
</dbReference>
<dbReference type="Pfam" id="PF13302">
    <property type="entry name" value="Acetyltransf_3"/>
    <property type="match status" value="1"/>
</dbReference>
<dbReference type="RefSeq" id="WP_377853748.1">
    <property type="nucleotide sequence ID" value="NZ_JBHLZU010000018.1"/>
</dbReference>
<reference evidence="4 5" key="1">
    <citation type="submission" date="2024-09" db="EMBL/GenBank/DDBJ databases">
        <authorList>
            <person name="Sun Q."/>
            <person name="Mori K."/>
        </authorList>
    </citation>
    <scope>NUCLEOTIDE SEQUENCE [LARGE SCALE GENOMIC DNA]</scope>
    <source>
        <strain evidence="4 5">TBRC 7907</strain>
    </source>
</reference>
<proteinExistence type="predicted"/>
<dbReference type="InterPro" id="IPR000182">
    <property type="entry name" value="GNAT_dom"/>
</dbReference>
<dbReference type="PANTHER" id="PTHR43877">
    <property type="entry name" value="AMINOALKYLPHOSPHONATE N-ACETYLTRANSFERASE-RELATED-RELATED"/>
    <property type="match status" value="1"/>
</dbReference>
<feature type="domain" description="N-acetyltransferase" evidence="3">
    <location>
        <begin position="170"/>
        <end position="324"/>
    </location>
</feature>
<sequence>MDLLWRPMTASDIPGWAALLAASERVDELGENYSEDDLREEWANPELNSERDTIAVLDADTLVAYSLLHKRVTPDGKYRVPSESTVHPDWRGRGIGTELLAWTERRAAEIHQAERPDLPGEVSIACSEHNSALRALVDAAGFVPQRWFFEMERAIAGGSDLPRQQPREGLRLVPYDARYDDAVRLAHNEAFLDHWGSSEVEPSSWRQWYTGNSWFRPALSYLVLDGEEVVGYLLSKEFEADTAVTGVREIRYDTIGVRRAWRGNSLATVMITRALADSREAGFARAALSVDANNPTGALGIYQRCGFELARRRSVHARVLSVTN</sequence>
<accession>A0ABV6A1B7</accession>
<dbReference type="Gene3D" id="3.40.630.30">
    <property type="match status" value="1"/>
</dbReference>
<dbReference type="InterPro" id="IPR050832">
    <property type="entry name" value="Bact_Acetyltransf"/>
</dbReference>
<evidence type="ECO:0000256" key="1">
    <source>
        <dbReference type="ARBA" id="ARBA00022679"/>
    </source>
</evidence>
<evidence type="ECO:0000313" key="4">
    <source>
        <dbReference type="EMBL" id="MFB9906064.1"/>
    </source>
</evidence>
<dbReference type="InterPro" id="IPR016181">
    <property type="entry name" value="Acyl_CoA_acyltransferase"/>
</dbReference>
<keyword evidence="2 4" id="KW-0012">Acyltransferase</keyword>
<dbReference type="CDD" id="cd04301">
    <property type="entry name" value="NAT_SF"/>
    <property type="match status" value="2"/>
</dbReference>
<dbReference type="GO" id="GO:0016746">
    <property type="term" value="F:acyltransferase activity"/>
    <property type="evidence" value="ECO:0007669"/>
    <property type="project" value="UniProtKB-KW"/>
</dbReference>
<dbReference type="PANTHER" id="PTHR43877:SF1">
    <property type="entry name" value="ACETYLTRANSFERASE"/>
    <property type="match status" value="1"/>
</dbReference>
<gene>
    <name evidence="4" type="ORF">ACFFQA_19175</name>
</gene>